<protein>
    <recommendedName>
        <fullName evidence="3">Solute-binding protein family 3/N-terminal domain-containing protein</fullName>
    </recommendedName>
</protein>
<dbReference type="RefSeq" id="WP_053251964.1">
    <property type="nucleotide sequence ID" value="NZ_LGAP01000027.1"/>
</dbReference>
<dbReference type="PANTHER" id="PTHR35936">
    <property type="entry name" value="MEMBRANE-BOUND LYTIC MUREIN TRANSGLYCOSYLASE F"/>
    <property type="match status" value="1"/>
</dbReference>
<dbReference type="PROSITE" id="PS51318">
    <property type="entry name" value="TAT"/>
    <property type="match status" value="1"/>
</dbReference>
<evidence type="ECO:0000313" key="5">
    <source>
        <dbReference type="Proteomes" id="UP000037425"/>
    </source>
</evidence>
<dbReference type="InterPro" id="IPR006311">
    <property type="entry name" value="TAT_signal"/>
</dbReference>
<evidence type="ECO:0000313" key="4">
    <source>
        <dbReference type="EMBL" id="KOF14362.1"/>
    </source>
</evidence>
<reference evidence="5" key="1">
    <citation type="submission" date="2015-07" db="EMBL/GenBank/DDBJ databases">
        <title>Whole genome sequence of an Ensifer adhaerens strain isolated from a cave pool in the Wind Cave National Park.</title>
        <authorList>
            <person name="Eng W.W.H."/>
            <person name="Gan H.M."/>
            <person name="Barton H.A."/>
            <person name="Savka M.A."/>
        </authorList>
    </citation>
    <scope>NUCLEOTIDE SEQUENCE [LARGE SCALE GENOMIC DNA]</scope>
    <source>
        <strain evidence="5">SD006</strain>
    </source>
</reference>
<dbReference type="Proteomes" id="UP000037425">
    <property type="component" value="Unassembled WGS sequence"/>
</dbReference>
<dbReference type="Pfam" id="PF00497">
    <property type="entry name" value="SBP_bac_3"/>
    <property type="match status" value="1"/>
</dbReference>
<dbReference type="EMBL" id="LGAP01000027">
    <property type="protein sequence ID" value="KOF14362.1"/>
    <property type="molecule type" value="Genomic_DNA"/>
</dbReference>
<dbReference type="InterPro" id="IPR001638">
    <property type="entry name" value="Solute-binding_3/MltF_N"/>
</dbReference>
<organism evidence="4 5">
    <name type="scientific">Ensifer adhaerens</name>
    <name type="common">Sinorhizobium morelense</name>
    <dbReference type="NCBI Taxonomy" id="106592"/>
    <lineage>
        <taxon>Bacteria</taxon>
        <taxon>Pseudomonadati</taxon>
        <taxon>Pseudomonadota</taxon>
        <taxon>Alphaproteobacteria</taxon>
        <taxon>Hyphomicrobiales</taxon>
        <taxon>Rhizobiaceae</taxon>
        <taxon>Sinorhizobium/Ensifer group</taxon>
        <taxon>Ensifer</taxon>
    </lineage>
</organism>
<dbReference type="PANTHER" id="PTHR35936:SF17">
    <property type="entry name" value="ARGININE-BINDING EXTRACELLULAR PROTEIN ARTP"/>
    <property type="match status" value="1"/>
</dbReference>
<dbReference type="GO" id="GO:0042597">
    <property type="term" value="C:periplasmic space"/>
    <property type="evidence" value="ECO:0007669"/>
    <property type="project" value="UniProtKB-SubCell"/>
</dbReference>
<comment type="subcellular location">
    <subcellularLocation>
        <location evidence="1">Periplasm</location>
    </subcellularLocation>
</comment>
<sequence>MLEQSTLTNRRAFGKLLIGSGMAVAAAAASQSQSLAQTSPSGSRLKTIKDRGVLRVAAPVGEPPYFMKDLKSGEIVGACVEMAKDIASILKVEVEFVDSTWGQQIIQLQTDKVDLGMVSTVDPGRALSVSFSVPYLQQPLGIVARPNFSGATWADINKPEVRVGFDIGSSHEAAVRQNAPNATSTGFTTRDEVLLALQAGRLDCAAFLTIPALTAIKKVPNLGRFVVINDPLVTLPAGLVIPKEENREWRDFLDVWVYSNTASKKIGAWMRAAFAHSGIAEADIPSEVHF</sequence>
<dbReference type="PATRIC" id="fig|106592.7.peg.4265"/>
<name>A0A0L8BI69_ENSAD</name>
<feature type="domain" description="Solute-binding protein family 3/N-terminal" evidence="3">
    <location>
        <begin position="53"/>
        <end position="277"/>
    </location>
</feature>
<evidence type="ECO:0000259" key="3">
    <source>
        <dbReference type="SMART" id="SM00062"/>
    </source>
</evidence>
<dbReference type="Gene3D" id="3.40.190.10">
    <property type="entry name" value="Periplasmic binding protein-like II"/>
    <property type="match status" value="2"/>
</dbReference>
<accession>A0A0L8BI69</accession>
<comment type="caution">
    <text evidence="4">The sequence shown here is derived from an EMBL/GenBank/DDBJ whole genome shotgun (WGS) entry which is preliminary data.</text>
</comment>
<dbReference type="OrthoDB" id="9791339at2"/>
<keyword evidence="2" id="KW-0732">Signal</keyword>
<gene>
    <name evidence="4" type="ORF">AC244_27375</name>
</gene>
<evidence type="ECO:0000256" key="2">
    <source>
        <dbReference type="ARBA" id="ARBA00022729"/>
    </source>
</evidence>
<dbReference type="SUPFAM" id="SSF53850">
    <property type="entry name" value="Periplasmic binding protein-like II"/>
    <property type="match status" value="1"/>
</dbReference>
<dbReference type="SMART" id="SM00062">
    <property type="entry name" value="PBPb"/>
    <property type="match status" value="1"/>
</dbReference>
<evidence type="ECO:0000256" key="1">
    <source>
        <dbReference type="ARBA" id="ARBA00004418"/>
    </source>
</evidence>
<proteinExistence type="predicted"/>
<dbReference type="AlphaFoldDB" id="A0A0L8BI69"/>